<name>A0A5E4S3S3_9BURK</name>
<dbReference type="InterPro" id="IPR015421">
    <property type="entry name" value="PyrdxlP-dep_Trfase_major"/>
</dbReference>
<sequence length="399" mass="43264">MTVSTVSTTAQEPEQTNRFPAEWRGRFPYNDIISLLDVNRPFNLAESTSQDLTFGEILDLANIENLRELKLGYGKSAGSLALREAIGQACNVPAEHVVTTQGAALALFLLAFETCRPGDEAVLITPCFPSSRGCLVGAGVTVREVTLAFETGYRLDMAQVEAVLSPKTKLVSLASPQNPSGVQTSRGEIEALLSLMEKRCPQAVLFIDETYREATYGDQPTMDSVASLHPRIVTGASVSKALGAPGLRTGWLTVADPDLRARIVVAKMNTVISGSVLDETLATALLQHRQKVLAPRRRLLASALDELGAWCSCESARIEWIRPDAGALCCVKLRADVFDDAAVSRFWTLLPDHEVQLACGDWFGESRRVFRLGFGYLPPERLGPALSALSSVMTACLRP</sequence>
<keyword evidence="2" id="KW-0032">Aminotransferase</keyword>
<evidence type="ECO:0000313" key="2">
    <source>
        <dbReference type="EMBL" id="VVD69362.1"/>
    </source>
</evidence>
<reference evidence="2 3" key="1">
    <citation type="submission" date="2019-08" db="EMBL/GenBank/DDBJ databases">
        <authorList>
            <person name="Peeters C."/>
        </authorList>
    </citation>
    <scope>NUCLEOTIDE SEQUENCE [LARGE SCALE GENOMIC DNA]</scope>
    <source>
        <strain evidence="2 3">LMG 31113</strain>
    </source>
</reference>
<dbReference type="PANTHER" id="PTHR43510:SF1">
    <property type="entry name" value="AMINOTRANSFERASE FUNCTION, HYPOTHETICAL (EUROFUNG)"/>
    <property type="match status" value="1"/>
</dbReference>
<gene>
    <name evidence="2" type="ORF">PFI31113_00522</name>
</gene>
<dbReference type="SUPFAM" id="SSF53383">
    <property type="entry name" value="PLP-dependent transferases"/>
    <property type="match status" value="1"/>
</dbReference>
<organism evidence="2 3">
    <name type="scientific">Pandoraea fibrosis</name>
    <dbReference type="NCBI Taxonomy" id="1891094"/>
    <lineage>
        <taxon>Bacteria</taxon>
        <taxon>Pseudomonadati</taxon>
        <taxon>Pseudomonadota</taxon>
        <taxon>Betaproteobacteria</taxon>
        <taxon>Burkholderiales</taxon>
        <taxon>Burkholderiaceae</taxon>
        <taxon>Pandoraea</taxon>
    </lineage>
</organism>
<proteinExistence type="predicted"/>
<dbReference type="GO" id="GO:0030170">
    <property type="term" value="F:pyridoxal phosphate binding"/>
    <property type="evidence" value="ECO:0007669"/>
    <property type="project" value="InterPro"/>
</dbReference>
<dbReference type="Gene3D" id="3.90.1150.10">
    <property type="entry name" value="Aspartate Aminotransferase, domain 1"/>
    <property type="match status" value="1"/>
</dbReference>
<evidence type="ECO:0000313" key="3">
    <source>
        <dbReference type="Proteomes" id="UP000382577"/>
    </source>
</evidence>
<dbReference type="AlphaFoldDB" id="A0A5E4S3S3"/>
<accession>A0A5E4S3S3</accession>
<dbReference type="CDD" id="cd00609">
    <property type="entry name" value="AAT_like"/>
    <property type="match status" value="1"/>
</dbReference>
<dbReference type="Gene3D" id="3.40.640.10">
    <property type="entry name" value="Type I PLP-dependent aspartate aminotransferase-like (Major domain)"/>
    <property type="match status" value="1"/>
</dbReference>
<dbReference type="PANTHER" id="PTHR43510">
    <property type="entry name" value="AMINOTRANSFERASE FUNCTION, HYPOTHETICAL (EUROFUNG)"/>
    <property type="match status" value="1"/>
</dbReference>
<dbReference type="RefSeq" id="WP_150598574.1">
    <property type="nucleotide sequence ID" value="NZ_CABPRW010000001.1"/>
</dbReference>
<dbReference type="InterPro" id="IPR015422">
    <property type="entry name" value="PyrdxlP-dep_Trfase_small"/>
</dbReference>
<dbReference type="EMBL" id="CABPRW010000001">
    <property type="protein sequence ID" value="VVD69362.1"/>
    <property type="molecule type" value="Genomic_DNA"/>
</dbReference>
<dbReference type="GO" id="GO:0008483">
    <property type="term" value="F:transaminase activity"/>
    <property type="evidence" value="ECO:0007669"/>
    <property type="project" value="UniProtKB-KW"/>
</dbReference>
<feature type="domain" description="Aminotransferase class I/classII large" evidence="1">
    <location>
        <begin position="66"/>
        <end position="388"/>
    </location>
</feature>
<dbReference type="InterPro" id="IPR015424">
    <property type="entry name" value="PyrdxlP-dep_Trfase"/>
</dbReference>
<dbReference type="Pfam" id="PF00155">
    <property type="entry name" value="Aminotran_1_2"/>
    <property type="match status" value="1"/>
</dbReference>
<dbReference type="Proteomes" id="UP000382577">
    <property type="component" value="Unassembled WGS sequence"/>
</dbReference>
<dbReference type="OrthoDB" id="9803354at2"/>
<keyword evidence="2" id="KW-0808">Transferase</keyword>
<dbReference type="InterPro" id="IPR004839">
    <property type="entry name" value="Aminotransferase_I/II_large"/>
</dbReference>
<evidence type="ECO:0000259" key="1">
    <source>
        <dbReference type="Pfam" id="PF00155"/>
    </source>
</evidence>
<protein>
    <submittedName>
        <fullName evidence="2">Aminotransferase</fullName>
    </submittedName>
</protein>